<keyword evidence="13 19" id="KW-1133">Transmembrane helix</keyword>
<evidence type="ECO:0000256" key="11">
    <source>
        <dbReference type="ARBA" id="ARBA00022692"/>
    </source>
</evidence>
<feature type="transmembrane region" description="Helical" evidence="19">
    <location>
        <begin position="133"/>
        <end position="151"/>
    </location>
</feature>
<evidence type="ECO:0000256" key="3">
    <source>
        <dbReference type="ARBA" id="ARBA00005119"/>
    </source>
</evidence>
<feature type="transmembrane region" description="Helical" evidence="19">
    <location>
        <begin position="93"/>
        <end position="112"/>
    </location>
</feature>
<dbReference type="PROSITE" id="PS01315">
    <property type="entry name" value="CDS"/>
    <property type="match status" value="1"/>
</dbReference>
<dbReference type="EC" id="2.7.7.41" evidence="6 18"/>
<keyword evidence="21" id="KW-1185">Reference proteome</keyword>
<dbReference type="HOGENOM" id="CLU_037294_3_2_4"/>
<keyword evidence="11 18" id="KW-0812">Transmembrane</keyword>
<keyword evidence="8" id="KW-1003">Cell membrane</keyword>
<keyword evidence="16" id="KW-0594">Phospholipid biosynthesis</keyword>
<evidence type="ECO:0000256" key="12">
    <source>
        <dbReference type="ARBA" id="ARBA00022695"/>
    </source>
</evidence>
<evidence type="ECO:0000256" key="18">
    <source>
        <dbReference type="RuleBase" id="RU003938"/>
    </source>
</evidence>
<evidence type="ECO:0000256" key="6">
    <source>
        <dbReference type="ARBA" id="ARBA00012487"/>
    </source>
</evidence>
<keyword evidence="12 18" id="KW-0548">Nucleotidyltransferase</keyword>
<comment type="pathway">
    <text evidence="4">Lipid metabolism.</text>
</comment>
<evidence type="ECO:0000256" key="1">
    <source>
        <dbReference type="ARBA" id="ARBA00001698"/>
    </source>
</evidence>
<organism evidence="20 21">
    <name type="scientific">beta proteobacterium KB13</name>
    <dbReference type="NCBI Taxonomy" id="314607"/>
    <lineage>
        <taxon>Bacteria</taxon>
        <taxon>Pseudomonadati</taxon>
        <taxon>Pseudomonadota</taxon>
        <taxon>Betaproteobacteria</taxon>
        <taxon>Nitrosomonadales</taxon>
        <taxon>OM43 clade</taxon>
    </lineage>
</organism>
<evidence type="ECO:0000256" key="16">
    <source>
        <dbReference type="ARBA" id="ARBA00023209"/>
    </source>
</evidence>
<accession>B6BTV4</accession>
<evidence type="ECO:0000256" key="4">
    <source>
        <dbReference type="ARBA" id="ARBA00005189"/>
    </source>
</evidence>
<feature type="transmembrane region" description="Helical" evidence="19">
    <location>
        <begin position="67"/>
        <end position="87"/>
    </location>
</feature>
<dbReference type="GO" id="GO:0004605">
    <property type="term" value="F:phosphatidate cytidylyltransferase activity"/>
    <property type="evidence" value="ECO:0007669"/>
    <property type="project" value="UniProtKB-EC"/>
</dbReference>
<evidence type="ECO:0000256" key="8">
    <source>
        <dbReference type="ARBA" id="ARBA00022475"/>
    </source>
</evidence>
<feature type="transmembrane region" description="Helical" evidence="19">
    <location>
        <begin position="20"/>
        <end position="37"/>
    </location>
</feature>
<evidence type="ECO:0000256" key="19">
    <source>
        <dbReference type="SAM" id="Phobius"/>
    </source>
</evidence>
<dbReference type="PANTHER" id="PTHR46382:SF1">
    <property type="entry name" value="PHOSPHATIDATE CYTIDYLYLTRANSFERASE"/>
    <property type="match status" value="1"/>
</dbReference>
<keyword evidence="15 19" id="KW-0472">Membrane</keyword>
<evidence type="ECO:0000256" key="5">
    <source>
        <dbReference type="ARBA" id="ARBA00010185"/>
    </source>
</evidence>
<comment type="catalytic activity">
    <reaction evidence="1 18">
        <text>a 1,2-diacyl-sn-glycero-3-phosphate + CTP + H(+) = a CDP-1,2-diacyl-sn-glycerol + diphosphate</text>
        <dbReference type="Rhea" id="RHEA:16229"/>
        <dbReference type="ChEBI" id="CHEBI:15378"/>
        <dbReference type="ChEBI" id="CHEBI:33019"/>
        <dbReference type="ChEBI" id="CHEBI:37563"/>
        <dbReference type="ChEBI" id="CHEBI:58332"/>
        <dbReference type="ChEBI" id="CHEBI:58608"/>
        <dbReference type="EC" id="2.7.7.41"/>
    </reaction>
</comment>
<reference evidence="21" key="1">
    <citation type="journal article" date="2012" name="Stand. Genomic Sci.">
        <title>Genome sequence of strain HIMB624, a cultured representative from the OM43 clade of marine Betaproteobacteria.</title>
        <authorList>
            <person name="Huggett M.J."/>
            <person name="Hayakawa D.H."/>
            <person name="Rappe M.S."/>
        </authorList>
    </citation>
    <scope>NUCLEOTIDE SEQUENCE [LARGE SCALE GENOMIC DNA]</scope>
    <source>
        <strain evidence="21">KB13</strain>
    </source>
</reference>
<evidence type="ECO:0000256" key="10">
    <source>
        <dbReference type="ARBA" id="ARBA00022679"/>
    </source>
</evidence>
<dbReference type="eggNOG" id="COG4589">
    <property type="taxonomic scope" value="Bacteria"/>
</dbReference>
<dbReference type="STRING" id="314607.KB13_991"/>
<dbReference type="GO" id="GO:0016024">
    <property type="term" value="P:CDP-diacylglycerol biosynthetic process"/>
    <property type="evidence" value="ECO:0007669"/>
    <property type="project" value="UniProtKB-UniPathway"/>
</dbReference>
<evidence type="ECO:0000256" key="7">
    <source>
        <dbReference type="ARBA" id="ARBA00019373"/>
    </source>
</evidence>
<protein>
    <recommendedName>
        <fullName evidence="7 18">Phosphatidate cytidylyltransferase</fullName>
        <ecNumber evidence="6 18">2.7.7.41</ecNumber>
    </recommendedName>
</protein>
<name>B6BTV4_9PROT</name>
<evidence type="ECO:0000256" key="9">
    <source>
        <dbReference type="ARBA" id="ARBA00022516"/>
    </source>
</evidence>
<feature type="transmembrane region" description="Helical" evidence="19">
    <location>
        <begin position="43"/>
        <end position="62"/>
    </location>
</feature>
<keyword evidence="17" id="KW-1208">Phospholipid metabolism</keyword>
<dbReference type="Proteomes" id="UP000004188">
    <property type="component" value="Unassembled WGS sequence"/>
</dbReference>
<dbReference type="Pfam" id="PF01148">
    <property type="entry name" value="CTP_transf_1"/>
    <property type="match status" value="1"/>
</dbReference>
<comment type="similarity">
    <text evidence="5 18">Belongs to the CDS family.</text>
</comment>
<evidence type="ECO:0000256" key="14">
    <source>
        <dbReference type="ARBA" id="ARBA00023098"/>
    </source>
</evidence>
<gene>
    <name evidence="20" type="primary">cdsA</name>
    <name evidence="20" type="ORF">KB13_991</name>
</gene>
<dbReference type="UniPathway" id="UPA00557">
    <property type="reaction ID" value="UER00614"/>
</dbReference>
<dbReference type="GO" id="GO:0005886">
    <property type="term" value="C:plasma membrane"/>
    <property type="evidence" value="ECO:0007669"/>
    <property type="project" value="UniProtKB-SubCell"/>
</dbReference>
<dbReference type="PANTHER" id="PTHR46382">
    <property type="entry name" value="PHOSPHATIDATE CYTIDYLYLTRANSFERASE"/>
    <property type="match status" value="1"/>
</dbReference>
<evidence type="ECO:0000256" key="17">
    <source>
        <dbReference type="ARBA" id="ARBA00023264"/>
    </source>
</evidence>
<evidence type="ECO:0000256" key="13">
    <source>
        <dbReference type="ARBA" id="ARBA00022989"/>
    </source>
</evidence>
<evidence type="ECO:0000256" key="2">
    <source>
        <dbReference type="ARBA" id="ARBA00004651"/>
    </source>
</evidence>
<keyword evidence="9" id="KW-0444">Lipid biosynthesis</keyword>
<proteinExistence type="inferred from homology"/>
<evidence type="ECO:0000313" key="21">
    <source>
        <dbReference type="Proteomes" id="UP000004188"/>
    </source>
</evidence>
<evidence type="ECO:0000256" key="15">
    <source>
        <dbReference type="ARBA" id="ARBA00023136"/>
    </source>
</evidence>
<dbReference type="InterPro" id="IPR000374">
    <property type="entry name" value="PC_trans"/>
</dbReference>
<dbReference type="EMBL" id="DS995299">
    <property type="protein sequence ID" value="EDZ64859.1"/>
    <property type="molecule type" value="Genomic_DNA"/>
</dbReference>
<evidence type="ECO:0000313" key="20">
    <source>
        <dbReference type="EMBL" id="EDZ64859.1"/>
    </source>
</evidence>
<feature type="transmembrane region" description="Helical" evidence="19">
    <location>
        <begin position="157"/>
        <end position="177"/>
    </location>
</feature>
<keyword evidence="14" id="KW-0443">Lipid metabolism</keyword>
<comment type="pathway">
    <text evidence="3 18">Phospholipid metabolism; CDP-diacylglycerol biosynthesis; CDP-diacylglycerol from sn-glycerol 3-phosphate: step 3/3.</text>
</comment>
<comment type="subcellular location">
    <subcellularLocation>
        <location evidence="2">Cell membrane</location>
        <topology evidence="2">Multi-pass membrane protein</topology>
    </subcellularLocation>
</comment>
<sequence>MFVASVLAFYELVKMQQLNFLMILFNIFLLIFFYLLSSNNLQFFTYIIIFLFCFMFPLTPFLKTKDFFLNIIPAFYIPSFFISLEILVTEHKLLVLLTFIGIWAVDIGGYLFGKSFGKHKIFPVTSPKKTYEGLLGSLAFLFLIQSFSWYFVDNFSLLEFLAISVLIFIGSIYGDYFESFFKRKYHIKDSGNLIPGHGGLLDRLDSAIYTIPLITILCLMIIN</sequence>
<keyword evidence="10 18" id="KW-0808">Transferase</keyword>
<dbReference type="AlphaFoldDB" id="B6BTV4"/>